<accession>C0MA33</accession>
<evidence type="ECO:0000256" key="7">
    <source>
        <dbReference type="ARBA" id="ARBA00023211"/>
    </source>
</evidence>
<gene>
    <name evidence="9" type="primary">uxuA</name>
    <name evidence="10" type="ordered locus">SEQ_0717</name>
</gene>
<dbReference type="PIRSF" id="PIRSF016049">
    <property type="entry name" value="Man_dehyd"/>
    <property type="match status" value="1"/>
</dbReference>
<evidence type="ECO:0000256" key="6">
    <source>
        <dbReference type="ARBA" id="ARBA00023004"/>
    </source>
</evidence>
<dbReference type="PANTHER" id="PTHR30387">
    <property type="entry name" value="MANNONATE DEHYDRATASE"/>
    <property type="match status" value="1"/>
</dbReference>
<dbReference type="UniPathway" id="UPA00246"/>
<evidence type="ECO:0000256" key="1">
    <source>
        <dbReference type="ARBA" id="ARBA00001794"/>
    </source>
</evidence>
<dbReference type="GO" id="GO:0008198">
    <property type="term" value="F:ferrous iron binding"/>
    <property type="evidence" value="ECO:0007669"/>
    <property type="project" value="TreeGrafter"/>
</dbReference>
<dbReference type="GO" id="GO:0008927">
    <property type="term" value="F:mannonate dehydratase activity"/>
    <property type="evidence" value="ECO:0007669"/>
    <property type="project" value="UniProtKB-UniRule"/>
</dbReference>
<evidence type="ECO:0000256" key="4">
    <source>
        <dbReference type="ARBA" id="ARBA00007389"/>
    </source>
</evidence>
<dbReference type="PANTHER" id="PTHR30387:SF2">
    <property type="entry name" value="MANNONATE DEHYDRATASE"/>
    <property type="match status" value="1"/>
</dbReference>
<comment type="catalytic activity">
    <reaction evidence="1 9">
        <text>D-mannonate = 2-dehydro-3-deoxy-D-gluconate + H2O</text>
        <dbReference type="Rhea" id="RHEA:20097"/>
        <dbReference type="ChEBI" id="CHEBI:15377"/>
        <dbReference type="ChEBI" id="CHEBI:17767"/>
        <dbReference type="ChEBI" id="CHEBI:57990"/>
        <dbReference type="EC" id="4.2.1.8"/>
    </reaction>
</comment>
<evidence type="ECO:0000256" key="5">
    <source>
        <dbReference type="ARBA" id="ARBA00012927"/>
    </source>
</evidence>
<evidence type="ECO:0000256" key="9">
    <source>
        <dbReference type="HAMAP-Rule" id="MF_00106"/>
    </source>
</evidence>
<name>C0MA33_STRE4</name>
<dbReference type="SUPFAM" id="SSF51658">
    <property type="entry name" value="Xylose isomerase-like"/>
    <property type="match status" value="1"/>
</dbReference>
<comment type="function">
    <text evidence="2 9">Catalyzes the dehydration of D-mannonate.</text>
</comment>
<dbReference type="GO" id="GO:0042840">
    <property type="term" value="P:D-glucuronate catabolic process"/>
    <property type="evidence" value="ECO:0007669"/>
    <property type="project" value="TreeGrafter"/>
</dbReference>
<keyword evidence="7 9" id="KW-0464">Manganese</keyword>
<proteinExistence type="inferred from homology"/>
<protein>
    <recommendedName>
        <fullName evidence="5 9">Mannonate dehydratase</fullName>
        <ecNumber evidence="5 9">4.2.1.8</ecNumber>
    </recommendedName>
    <alternativeName>
        <fullName evidence="9">D-mannonate hydro-lyase</fullName>
    </alternativeName>
</protein>
<comment type="pathway">
    <text evidence="3 9">Carbohydrate metabolism; pentose and glucuronate interconversion.</text>
</comment>
<dbReference type="Pfam" id="PF03786">
    <property type="entry name" value="UxuA"/>
    <property type="match status" value="1"/>
</dbReference>
<dbReference type="FunFam" id="3.20.20.150:FF:000010">
    <property type="entry name" value="Mannonate dehydratase"/>
    <property type="match status" value="1"/>
</dbReference>
<dbReference type="HAMAP" id="MF_00106">
    <property type="entry name" value="UxuA"/>
    <property type="match status" value="1"/>
</dbReference>
<dbReference type="InterPro" id="IPR036237">
    <property type="entry name" value="Xyl_isomerase-like_sf"/>
</dbReference>
<dbReference type="Gene3D" id="3.20.20.150">
    <property type="entry name" value="Divalent-metal-dependent TIM barrel enzymes"/>
    <property type="match status" value="1"/>
</dbReference>
<evidence type="ECO:0000313" key="10">
    <source>
        <dbReference type="EMBL" id="CAW93090.1"/>
    </source>
</evidence>
<dbReference type="KEGG" id="seu:SEQ_0717"/>
<dbReference type="NCBIfam" id="NF003027">
    <property type="entry name" value="PRK03906.1"/>
    <property type="match status" value="2"/>
</dbReference>
<keyword evidence="8 9" id="KW-0456">Lyase</keyword>
<dbReference type="HOGENOM" id="CLU_058621_1_0_9"/>
<dbReference type="GO" id="GO:0030145">
    <property type="term" value="F:manganese ion binding"/>
    <property type="evidence" value="ECO:0007669"/>
    <property type="project" value="TreeGrafter"/>
</dbReference>
<dbReference type="InterPro" id="IPR004628">
    <property type="entry name" value="Man_deHydtase"/>
</dbReference>
<sequence>MCESKGKGVYENSRYDTMKMSFRWYGKHDPVSLEEIKAIPGMQGIVTAVYDVPVGQAWPLENILELKRIVEAAGLEISVIESIPVHEDIKQGKPNRDELIENYKTSIINVGKAGIPVVCYNFMPVFDWTRSDLNYPLPDGSTSLAFLKADLADVDPVADDLNLPGWDFSYSKEEMKAIIEHYRHHISEEDLWANLDYFIKAIMPTAEAAGVKMAIHPDDPPYGIFGLPRIITGQKAVERFLDLYDSPNNGITMCVGSYASDPQNDVIAMTEYALKRQRINFMHTRNVTAGDWGFQETAHLSQAGDIDMNAIIKLLVDYDWQGPLRPDHGRRIWGDQTKTPGYGLYDRALGATYFNGLYEANMRAAGKIPDFGITVKTVGDK</sequence>
<evidence type="ECO:0000256" key="3">
    <source>
        <dbReference type="ARBA" id="ARBA00004892"/>
    </source>
</evidence>
<dbReference type="EMBL" id="FM204883">
    <property type="protein sequence ID" value="CAW93090.1"/>
    <property type="molecule type" value="Genomic_DNA"/>
</dbReference>
<dbReference type="EC" id="4.2.1.8" evidence="5 9"/>
<evidence type="ECO:0000256" key="2">
    <source>
        <dbReference type="ARBA" id="ARBA00002713"/>
    </source>
</evidence>
<dbReference type="AlphaFoldDB" id="C0MA33"/>
<keyword evidence="6 9" id="KW-0408">Iron</keyword>
<evidence type="ECO:0000313" key="11">
    <source>
        <dbReference type="Proteomes" id="UP000001365"/>
    </source>
</evidence>
<comment type="similarity">
    <text evidence="4 9">Belongs to the mannonate dehydratase family.</text>
</comment>
<dbReference type="Proteomes" id="UP000001365">
    <property type="component" value="Chromosome"/>
</dbReference>
<evidence type="ECO:0000256" key="8">
    <source>
        <dbReference type="ARBA" id="ARBA00023239"/>
    </source>
</evidence>
<comment type="cofactor">
    <cofactor evidence="9">
        <name>Fe(2+)</name>
        <dbReference type="ChEBI" id="CHEBI:29033"/>
    </cofactor>
    <cofactor evidence="9">
        <name>Mn(2+)</name>
        <dbReference type="ChEBI" id="CHEBI:29035"/>
    </cofactor>
</comment>
<organism evidence="10 11">
    <name type="scientific">Streptococcus equi subsp. equi (strain 4047)</name>
    <dbReference type="NCBI Taxonomy" id="553482"/>
    <lineage>
        <taxon>Bacteria</taxon>
        <taxon>Bacillati</taxon>
        <taxon>Bacillota</taxon>
        <taxon>Bacilli</taxon>
        <taxon>Lactobacillales</taxon>
        <taxon>Streptococcaceae</taxon>
        <taxon>Streptococcus</taxon>
    </lineage>
</organism>
<reference evidence="10 11" key="1">
    <citation type="journal article" date="2009" name="PLoS Pathog.">
        <title>Genomic evidence for the evolution of Streptococcus equi: host restriction, increased virulence, and genetic exchange with human pathogens.</title>
        <authorList>
            <person name="Holden M.T.G."/>
            <person name="Heather Z."/>
            <person name="Paillot R."/>
            <person name="Steward K.F."/>
            <person name="Webb K."/>
            <person name="Ainslie F."/>
            <person name="Jourdan T."/>
            <person name="Bason N.C."/>
            <person name="Holroyd N.E."/>
            <person name="Mungall K."/>
            <person name="Quail M.A."/>
            <person name="Sanders M."/>
            <person name="Simmonds M."/>
            <person name="Willey D."/>
            <person name="Brooks K."/>
            <person name="Aanensen D.M."/>
            <person name="Spratt B.G."/>
            <person name="Jolley K.A."/>
            <person name="Maiden M.C.J."/>
            <person name="Kehoe M."/>
            <person name="Chanter N."/>
            <person name="Bentley S.D."/>
            <person name="Robinson C."/>
            <person name="Maskell D.J."/>
            <person name="Parkhill J."/>
            <person name="Waller A.S."/>
        </authorList>
    </citation>
    <scope>NUCLEOTIDE SEQUENCE [LARGE SCALE GENOMIC DNA]</scope>
    <source>
        <strain evidence="10 11">4047</strain>
    </source>
</reference>